<protein>
    <submittedName>
        <fullName evidence="1">Uncharacterized protein</fullName>
    </submittedName>
</protein>
<dbReference type="AlphaFoldDB" id="A0AAW8PYN0"/>
<accession>A0AAW8PYN0</accession>
<sequence length="134" mass="15069">MFASINDATQFALLSELSKEDGVRYHRFIPTDSKNLPSLIELVDEFNTMSSKDDPLLFEIAKHPSGDPITYSKSVADCYVPNLKGIYAELMPSYIREYAFAEVGDLNTECPDGVDKIGFYQSQLQGLSWAIHCY</sequence>
<dbReference type="EMBL" id="JAUHGG010000003">
    <property type="protein sequence ID" value="MDS1821343.1"/>
    <property type="molecule type" value="Genomic_DNA"/>
</dbReference>
<comment type="caution">
    <text evidence="1">The sequence shown here is derived from an EMBL/GenBank/DDBJ whole genome shotgun (WGS) entry which is preliminary data.</text>
</comment>
<evidence type="ECO:0000313" key="2">
    <source>
        <dbReference type="Proteomes" id="UP001253193"/>
    </source>
</evidence>
<proteinExistence type="predicted"/>
<reference evidence="1" key="1">
    <citation type="submission" date="2023-06" db="EMBL/GenBank/DDBJ databases">
        <title>Genomic Diversity of Vibrio spp. and Metagenomic Analysis of Pathogens in Florida Gulf Coastal Waters Following Hurricane Ian.</title>
        <authorList>
            <person name="Brumfield K.D."/>
        </authorList>
    </citation>
    <scope>NUCLEOTIDE SEQUENCE</scope>
    <source>
        <strain evidence="1">WBS2B-138</strain>
    </source>
</reference>
<name>A0AAW8PYN0_VIBPH</name>
<organism evidence="1 2">
    <name type="scientific">Vibrio parahaemolyticus</name>
    <dbReference type="NCBI Taxonomy" id="670"/>
    <lineage>
        <taxon>Bacteria</taxon>
        <taxon>Pseudomonadati</taxon>
        <taxon>Pseudomonadota</taxon>
        <taxon>Gammaproteobacteria</taxon>
        <taxon>Vibrionales</taxon>
        <taxon>Vibrionaceae</taxon>
        <taxon>Vibrio</taxon>
    </lineage>
</organism>
<dbReference type="RefSeq" id="WP_311020221.1">
    <property type="nucleotide sequence ID" value="NZ_JAUHGG010000003.1"/>
</dbReference>
<gene>
    <name evidence="1" type="ORF">QX249_11765</name>
</gene>
<dbReference type="Proteomes" id="UP001253193">
    <property type="component" value="Unassembled WGS sequence"/>
</dbReference>
<evidence type="ECO:0000313" key="1">
    <source>
        <dbReference type="EMBL" id="MDS1821343.1"/>
    </source>
</evidence>